<dbReference type="PIRSF" id="PIRSF006060">
    <property type="entry name" value="AA_transporter"/>
    <property type="match status" value="1"/>
</dbReference>
<sequence>MTHTSQGSYKASTAIAVVIANMIGTGVFTSLGYQIIDIKSTFVLLMLWLVGGIAALCGALTYAELAARLPRSGGEYNFLSRIYHPSIGFVSGWVSLTVGFAAPTALAAMTFAAYLDSALTGVELNRMALALALVLVVAYTHGRNHKASGGLQNWFTLIKIILIIGFVLIVSATVSEPQAVHFLPDAGDGALLTSGAFAVALIYVNYAYTGWNAATYITGEVDNPGRSVPLVLIAGTSVVIVLYLALNATFLYAVPMEMLEGRIEVGVIVAQQTFGQTGALVMGGVLSLLLISTVSAMLMAGPRVLQVMGEDFRLFHRLSIRHADGVPRIAIYTQAALTVLFIITSTFESILVFSGFILGLSSLATVLGVFVLRFRQGKDQQEGDSGYRTWLYPMPPLIYSTIVIWTLTFITLNRPQEAAIALAVIVLGFISYWLTERVSR</sequence>
<evidence type="ECO:0000256" key="3">
    <source>
        <dbReference type="ARBA" id="ARBA00022989"/>
    </source>
</evidence>
<dbReference type="PATRIC" id="fig|1249552.3.peg.951"/>
<reference evidence="6 7" key="1">
    <citation type="submission" date="2015-11" db="EMBL/GenBank/DDBJ databases">
        <authorList>
            <person name="Zhang Y."/>
            <person name="Guo Z."/>
        </authorList>
    </citation>
    <scope>NUCLEOTIDE SEQUENCE [LARGE SCALE GENOMIC DNA]</scope>
    <source>
        <strain evidence="6 7">KCTC 32221</strain>
    </source>
</reference>
<feature type="transmembrane region" description="Helical" evidence="5">
    <location>
        <begin position="279"/>
        <end position="305"/>
    </location>
</feature>
<evidence type="ECO:0000256" key="2">
    <source>
        <dbReference type="ARBA" id="ARBA00022692"/>
    </source>
</evidence>
<feature type="transmembrane region" description="Helical" evidence="5">
    <location>
        <begin position="230"/>
        <end position="254"/>
    </location>
</feature>
<feature type="transmembrane region" description="Helical" evidence="5">
    <location>
        <begin position="350"/>
        <end position="372"/>
    </location>
</feature>
<evidence type="ECO:0000313" key="7">
    <source>
        <dbReference type="Proteomes" id="UP000065641"/>
    </source>
</evidence>
<accession>A0A0S2KBC3</accession>
<dbReference type="Proteomes" id="UP000065641">
    <property type="component" value="Chromosome"/>
</dbReference>
<feature type="transmembrane region" description="Helical" evidence="5">
    <location>
        <begin position="189"/>
        <end position="209"/>
    </location>
</feature>
<dbReference type="EMBL" id="CP013189">
    <property type="protein sequence ID" value="ALO45616.1"/>
    <property type="molecule type" value="Genomic_DNA"/>
</dbReference>
<dbReference type="STRING" id="1249552.PS2015_946"/>
<dbReference type="OrthoDB" id="9804700at2"/>
<keyword evidence="7" id="KW-1185">Reference proteome</keyword>
<keyword evidence="2 5" id="KW-0812">Transmembrane</keyword>
<dbReference type="KEGG" id="pspi:PS2015_946"/>
<evidence type="ECO:0000256" key="4">
    <source>
        <dbReference type="ARBA" id="ARBA00023136"/>
    </source>
</evidence>
<dbReference type="Pfam" id="PF13520">
    <property type="entry name" value="AA_permease_2"/>
    <property type="match status" value="1"/>
</dbReference>
<feature type="transmembrane region" description="Helical" evidence="5">
    <location>
        <begin position="124"/>
        <end position="142"/>
    </location>
</feature>
<dbReference type="AlphaFoldDB" id="A0A0S2KBC3"/>
<dbReference type="PANTHER" id="PTHR11785">
    <property type="entry name" value="AMINO ACID TRANSPORTER"/>
    <property type="match status" value="1"/>
</dbReference>
<comment type="subcellular location">
    <subcellularLocation>
        <location evidence="1">Membrane</location>
        <topology evidence="1">Multi-pass membrane protein</topology>
    </subcellularLocation>
</comment>
<proteinExistence type="predicted"/>
<evidence type="ECO:0000256" key="5">
    <source>
        <dbReference type="SAM" id="Phobius"/>
    </source>
</evidence>
<feature type="transmembrane region" description="Helical" evidence="5">
    <location>
        <begin position="418"/>
        <end position="435"/>
    </location>
</feature>
<feature type="transmembrane region" description="Helical" evidence="5">
    <location>
        <begin position="86"/>
        <end position="112"/>
    </location>
</feature>
<dbReference type="RefSeq" id="WP_082627963.1">
    <property type="nucleotide sequence ID" value="NZ_CP013189.1"/>
</dbReference>
<dbReference type="InterPro" id="IPR002293">
    <property type="entry name" value="AA/rel_permease1"/>
</dbReference>
<dbReference type="InterPro" id="IPR050598">
    <property type="entry name" value="AminoAcid_Transporter"/>
</dbReference>
<gene>
    <name evidence="6" type="ORF">PS2015_946</name>
</gene>
<dbReference type="Gene3D" id="1.20.1740.10">
    <property type="entry name" value="Amino acid/polyamine transporter I"/>
    <property type="match status" value="1"/>
</dbReference>
<dbReference type="GO" id="GO:0015179">
    <property type="term" value="F:L-amino acid transmembrane transporter activity"/>
    <property type="evidence" value="ECO:0007669"/>
    <property type="project" value="TreeGrafter"/>
</dbReference>
<organism evidence="6 7">
    <name type="scientific">Pseudohongiella spirulinae</name>
    <dbReference type="NCBI Taxonomy" id="1249552"/>
    <lineage>
        <taxon>Bacteria</taxon>
        <taxon>Pseudomonadati</taxon>
        <taxon>Pseudomonadota</taxon>
        <taxon>Gammaproteobacteria</taxon>
        <taxon>Pseudomonadales</taxon>
        <taxon>Pseudohongiellaceae</taxon>
        <taxon>Pseudohongiella</taxon>
    </lineage>
</organism>
<feature type="transmembrane region" description="Helical" evidence="5">
    <location>
        <begin position="392"/>
        <end position="412"/>
    </location>
</feature>
<feature type="transmembrane region" description="Helical" evidence="5">
    <location>
        <begin position="12"/>
        <end position="36"/>
    </location>
</feature>
<dbReference type="PANTHER" id="PTHR11785:SF512">
    <property type="entry name" value="SOBREMESA, ISOFORM B"/>
    <property type="match status" value="1"/>
</dbReference>
<name>A0A0S2KBC3_9GAMM</name>
<dbReference type="GO" id="GO:0016020">
    <property type="term" value="C:membrane"/>
    <property type="evidence" value="ECO:0007669"/>
    <property type="project" value="UniProtKB-SubCell"/>
</dbReference>
<evidence type="ECO:0000313" key="6">
    <source>
        <dbReference type="EMBL" id="ALO45616.1"/>
    </source>
</evidence>
<protein>
    <submittedName>
        <fullName evidence="6">Amino acid permease</fullName>
    </submittedName>
</protein>
<feature type="transmembrane region" description="Helical" evidence="5">
    <location>
        <begin position="326"/>
        <end position="344"/>
    </location>
</feature>
<evidence type="ECO:0000256" key="1">
    <source>
        <dbReference type="ARBA" id="ARBA00004141"/>
    </source>
</evidence>
<keyword evidence="4 5" id="KW-0472">Membrane</keyword>
<keyword evidence="3 5" id="KW-1133">Transmembrane helix</keyword>
<feature type="transmembrane region" description="Helical" evidence="5">
    <location>
        <begin position="42"/>
        <end position="65"/>
    </location>
</feature>
<feature type="transmembrane region" description="Helical" evidence="5">
    <location>
        <begin position="154"/>
        <end position="174"/>
    </location>
</feature>